<dbReference type="EC" id="2.7.7.65" evidence="1"/>
<dbReference type="AlphaFoldDB" id="A0A1E3WDE7"/>
<proteinExistence type="predicted"/>
<protein>
    <recommendedName>
        <fullName evidence="1">diguanylate cyclase</fullName>
        <ecNumber evidence="1">2.7.7.65</ecNumber>
    </recommendedName>
</protein>
<dbReference type="PANTHER" id="PTHR45138">
    <property type="entry name" value="REGULATORY COMPONENTS OF SENSORY TRANSDUCTION SYSTEM"/>
    <property type="match status" value="1"/>
</dbReference>
<evidence type="ECO:0000259" key="4">
    <source>
        <dbReference type="PROSITE" id="PS50887"/>
    </source>
</evidence>
<dbReference type="PROSITE" id="PS50887">
    <property type="entry name" value="GGDEF"/>
    <property type="match status" value="1"/>
</dbReference>
<comment type="catalytic activity">
    <reaction evidence="2">
        <text>2 GTP = 3',3'-c-di-GMP + 2 diphosphate</text>
        <dbReference type="Rhea" id="RHEA:24898"/>
        <dbReference type="ChEBI" id="CHEBI:33019"/>
        <dbReference type="ChEBI" id="CHEBI:37565"/>
        <dbReference type="ChEBI" id="CHEBI:58805"/>
        <dbReference type="EC" id="2.7.7.65"/>
    </reaction>
</comment>
<dbReference type="InterPro" id="IPR000160">
    <property type="entry name" value="GGDEF_dom"/>
</dbReference>
<dbReference type="OrthoDB" id="9812260at2"/>
<evidence type="ECO:0000256" key="2">
    <source>
        <dbReference type="ARBA" id="ARBA00034247"/>
    </source>
</evidence>
<dbReference type="InterPro" id="IPR043128">
    <property type="entry name" value="Rev_trsase/Diguanyl_cyclase"/>
</dbReference>
<dbReference type="GO" id="GO:0052621">
    <property type="term" value="F:diguanylate cyclase activity"/>
    <property type="evidence" value="ECO:0007669"/>
    <property type="project" value="UniProtKB-EC"/>
</dbReference>
<comment type="caution">
    <text evidence="5">The sequence shown here is derived from an EMBL/GenBank/DDBJ whole genome shotgun (WGS) entry which is preliminary data.</text>
</comment>
<dbReference type="NCBIfam" id="TIGR00254">
    <property type="entry name" value="GGDEF"/>
    <property type="match status" value="1"/>
</dbReference>
<keyword evidence="3" id="KW-0472">Membrane</keyword>
<evidence type="ECO:0000256" key="1">
    <source>
        <dbReference type="ARBA" id="ARBA00012528"/>
    </source>
</evidence>
<dbReference type="SUPFAM" id="SSF103190">
    <property type="entry name" value="Sensory domain-like"/>
    <property type="match status" value="1"/>
</dbReference>
<feature type="transmembrane region" description="Helical" evidence="3">
    <location>
        <begin position="202"/>
        <end position="224"/>
    </location>
</feature>
<dbReference type="RefSeq" id="WP_069622971.1">
    <property type="nucleotide sequence ID" value="NZ_LPWD01000041.1"/>
</dbReference>
<dbReference type="InterPro" id="IPR050469">
    <property type="entry name" value="Diguanylate_Cyclase"/>
</dbReference>
<dbReference type="EMBL" id="LPWD01000041">
    <property type="protein sequence ID" value="ODS03843.1"/>
    <property type="molecule type" value="Genomic_DNA"/>
</dbReference>
<evidence type="ECO:0000313" key="5">
    <source>
        <dbReference type="EMBL" id="ODS03843.1"/>
    </source>
</evidence>
<dbReference type="GO" id="GO:0005886">
    <property type="term" value="C:plasma membrane"/>
    <property type="evidence" value="ECO:0007669"/>
    <property type="project" value="TreeGrafter"/>
</dbReference>
<organism evidence="5 6">
    <name type="scientific">Methyloceanibacter marginalis</name>
    <dbReference type="NCBI Taxonomy" id="1774971"/>
    <lineage>
        <taxon>Bacteria</taxon>
        <taxon>Pseudomonadati</taxon>
        <taxon>Pseudomonadota</taxon>
        <taxon>Alphaproteobacteria</taxon>
        <taxon>Hyphomicrobiales</taxon>
        <taxon>Hyphomicrobiaceae</taxon>
        <taxon>Methyloceanibacter</taxon>
    </lineage>
</organism>
<dbReference type="InterPro" id="IPR029151">
    <property type="entry name" value="Sensor-like_sf"/>
</dbReference>
<dbReference type="GO" id="GO:0043709">
    <property type="term" value="P:cell adhesion involved in single-species biofilm formation"/>
    <property type="evidence" value="ECO:0007669"/>
    <property type="project" value="TreeGrafter"/>
</dbReference>
<gene>
    <name evidence="5" type="ORF">AUC71_07475</name>
</gene>
<dbReference type="SUPFAM" id="SSF55073">
    <property type="entry name" value="Nucleotide cyclase"/>
    <property type="match status" value="1"/>
</dbReference>
<dbReference type="GO" id="GO:1902201">
    <property type="term" value="P:negative regulation of bacterial-type flagellum-dependent cell motility"/>
    <property type="evidence" value="ECO:0007669"/>
    <property type="project" value="TreeGrafter"/>
</dbReference>
<dbReference type="SMART" id="SM00267">
    <property type="entry name" value="GGDEF"/>
    <property type="match status" value="1"/>
</dbReference>
<dbReference type="PANTHER" id="PTHR45138:SF9">
    <property type="entry name" value="DIGUANYLATE CYCLASE DGCM-RELATED"/>
    <property type="match status" value="1"/>
</dbReference>
<keyword evidence="6" id="KW-1185">Reference proteome</keyword>
<keyword evidence="3" id="KW-0812">Transmembrane</keyword>
<name>A0A1E3WDE7_9HYPH</name>
<feature type="transmembrane region" description="Helical" evidence="3">
    <location>
        <begin position="15"/>
        <end position="35"/>
    </location>
</feature>
<dbReference type="Proteomes" id="UP000095042">
    <property type="component" value="Unassembled WGS sequence"/>
</dbReference>
<evidence type="ECO:0000313" key="6">
    <source>
        <dbReference type="Proteomes" id="UP000095042"/>
    </source>
</evidence>
<dbReference type="Gene3D" id="3.30.70.270">
    <property type="match status" value="1"/>
</dbReference>
<reference evidence="5 6" key="1">
    <citation type="journal article" date="2016" name="Environ. Microbiol.">
        <title>New Methyloceanibacter diversity from North Sea sediments includes methanotroph containing solely the soluble methane monooxygenase.</title>
        <authorList>
            <person name="Vekeman B."/>
            <person name="Kerckhof F.M."/>
            <person name="Cremers G."/>
            <person name="de Vos P."/>
            <person name="Vandamme P."/>
            <person name="Boon N."/>
            <person name="Op den Camp H.J."/>
            <person name="Heylen K."/>
        </authorList>
    </citation>
    <scope>NUCLEOTIDE SEQUENCE [LARGE SCALE GENOMIC DNA]</scope>
    <source>
        <strain evidence="5 6">R-67177</strain>
    </source>
</reference>
<evidence type="ECO:0000256" key="3">
    <source>
        <dbReference type="SAM" id="Phobius"/>
    </source>
</evidence>
<keyword evidence="3" id="KW-1133">Transmembrane helix</keyword>
<dbReference type="InterPro" id="IPR029787">
    <property type="entry name" value="Nucleotide_cyclase"/>
</dbReference>
<feature type="domain" description="GGDEF" evidence="4">
    <location>
        <begin position="269"/>
        <end position="398"/>
    </location>
</feature>
<dbReference type="Pfam" id="PF00990">
    <property type="entry name" value="GGDEF"/>
    <property type="match status" value="1"/>
</dbReference>
<accession>A0A1E3WDE7</accession>
<sequence length="400" mass="43966">MLLSTNSGDERRFDWVTFAFASLAMAAVLVSLVAVPQWLSKQARFDALRLQVAEVANLAAASVDGDLHRKLLGSYSDELYAEVVAPLVRLHSADPDIYYLYTMVDKGREAYFVVDTAASPLLRTKRELDASGYMEKFEPREDDDWLSRLASGETYVTPTFEEDDYGTFLSAHAPIYDREGRHSGFVGVDFDMQYYLARESRFGSIAIYSLCAAFLVALLTGWLVTLYRDAVRRRVDELHRRSITDSLTGLLNRRGLAEAIRDDTTRPVVTSAVLLVDVDGLKLVNSLYGHGTGDVVLARVAGAIRGGIREGDHCARIGSEFVIYAPDCDAAEAEAVAQAIIRGVTAEGMRVVGSNFSISVGISVSPQRKVFSEMYREAGDALGEAKSRGRNRLSLYEAAA</sequence>
<dbReference type="CDD" id="cd01949">
    <property type="entry name" value="GGDEF"/>
    <property type="match status" value="1"/>
</dbReference>